<name>A0ABN2EDV4_9ACTN</name>
<comment type="caution">
    <text evidence="2">The sequence shown here is derived from an EMBL/GenBank/DDBJ whole genome shotgun (WGS) entry which is preliminary data.</text>
</comment>
<keyword evidence="3" id="KW-1185">Reference proteome</keyword>
<dbReference type="SUPFAM" id="SSF51658">
    <property type="entry name" value="Xylose isomerase-like"/>
    <property type="match status" value="1"/>
</dbReference>
<evidence type="ECO:0000313" key="2">
    <source>
        <dbReference type="EMBL" id="GAA1603261.1"/>
    </source>
</evidence>
<dbReference type="InterPro" id="IPR013022">
    <property type="entry name" value="Xyl_isomerase-like_TIM-brl"/>
</dbReference>
<protein>
    <submittedName>
        <fullName evidence="2">Sugar phosphate isomerase/epimerase</fullName>
    </submittedName>
</protein>
<dbReference type="Pfam" id="PF01261">
    <property type="entry name" value="AP_endonuc_2"/>
    <property type="match status" value="1"/>
</dbReference>
<organism evidence="2 3">
    <name type="scientific">Kribbella sancticallisti</name>
    <dbReference type="NCBI Taxonomy" id="460087"/>
    <lineage>
        <taxon>Bacteria</taxon>
        <taxon>Bacillati</taxon>
        <taxon>Actinomycetota</taxon>
        <taxon>Actinomycetes</taxon>
        <taxon>Propionibacteriales</taxon>
        <taxon>Kribbellaceae</taxon>
        <taxon>Kribbella</taxon>
    </lineage>
</organism>
<dbReference type="EMBL" id="BAAAOS010000053">
    <property type="protein sequence ID" value="GAA1603261.1"/>
    <property type="molecule type" value="Genomic_DNA"/>
</dbReference>
<dbReference type="Proteomes" id="UP001500393">
    <property type="component" value="Unassembled WGS sequence"/>
</dbReference>
<reference evidence="2 3" key="1">
    <citation type="journal article" date="2019" name="Int. J. Syst. Evol. Microbiol.">
        <title>The Global Catalogue of Microorganisms (GCM) 10K type strain sequencing project: providing services to taxonomists for standard genome sequencing and annotation.</title>
        <authorList>
            <consortium name="The Broad Institute Genomics Platform"/>
            <consortium name="The Broad Institute Genome Sequencing Center for Infectious Disease"/>
            <person name="Wu L."/>
            <person name="Ma J."/>
        </authorList>
    </citation>
    <scope>NUCLEOTIDE SEQUENCE [LARGE SCALE GENOMIC DNA]</scope>
    <source>
        <strain evidence="2 3">JCM 14969</strain>
    </source>
</reference>
<evidence type="ECO:0000313" key="3">
    <source>
        <dbReference type="Proteomes" id="UP001500393"/>
    </source>
</evidence>
<dbReference type="RefSeq" id="WP_344220718.1">
    <property type="nucleotide sequence ID" value="NZ_BAAAOS010000053.1"/>
</dbReference>
<dbReference type="InterPro" id="IPR036237">
    <property type="entry name" value="Xyl_isomerase-like_sf"/>
</dbReference>
<dbReference type="InterPro" id="IPR050312">
    <property type="entry name" value="IolE/XylAMocC-like"/>
</dbReference>
<proteinExistence type="predicted"/>
<keyword evidence="2" id="KW-0413">Isomerase</keyword>
<accession>A0ABN2EDV4</accession>
<evidence type="ECO:0000259" key="1">
    <source>
        <dbReference type="Pfam" id="PF01261"/>
    </source>
</evidence>
<sequence>MSDRTIPADGIGMHLYTMREPLAEDYPGTLKRLAEIGYRTVGVSGRFGHSAEKIRAFADDAGLKIVLEHVGYNRLTDDWEGALADVRTLGGQWIVVPSLPTELRTPEGFREAAAAFTVAGRAAREQGLKLLFHNHGHDFDEVDGQVLFDILLDEVEPDLLGFELDLYWVVNGGKDPIAYFESHPGRFPALHVKDLATDGSFADVGAGRLDFPAIFAQAESGGVQQWLVEHDAPTDPWDSALTSYRSLAEMRY</sequence>
<feature type="domain" description="Xylose isomerase-like TIM barrel" evidence="1">
    <location>
        <begin position="31"/>
        <end position="235"/>
    </location>
</feature>
<dbReference type="Gene3D" id="3.20.20.150">
    <property type="entry name" value="Divalent-metal-dependent TIM barrel enzymes"/>
    <property type="match status" value="1"/>
</dbReference>
<dbReference type="PANTHER" id="PTHR12110">
    <property type="entry name" value="HYDROXYPYRUVATE ISOMERASE"/>
    <property type="match status" value="1"/>
</dbReference>
<dbReference type="GO" id="GO:0016853">
    <property type="term" value="F:isomerase activity"/>
    <property type="evidence" value="ECO:0007669"/>
    <property type="project" value="UniProtKB-KW"/>
</dbReference>
<gene>
    <name evidence="2" type="ORF">GCM10009789_66590</name>
</gene>
<dbReference type="PANTHER" id="PTHR12110:SF41">
    <property type="entry name" value="INOSOSE DEHYDRATASE"/>
    <property type="match status" value="1"/>
</dbReference>